<evidence type="ECO:0000313" key="1">
    <source>
        <dbReference type="EMBL" id="CAB4852166.1"/>
    </source>
</evidence>
<sequence>MSAGACVAFDGTICVPAPVVIAASSTSVGIGRIPAWPVIIVPPYWKPLKMSVVGATEVNAQKIGSLASVGFVPFGFAPMPMPSAATYITRAGMGP</sequence>
<dbReference type="AlphaFoldDB" id="A0A6J7C2A5"/>
<protein>
    <submittedName>
        <fullName evidence="1">Unannotated protein</fullName>
    </submittedName>
</protein>
<accession>A0A6J7C2A5</accession>
<gene>
    <name evidence="1" type="ORF">UFOPK3268_01538</name>
</gene>
<reference evidence="1" key="1">
    <citation type="submission" date="2020-05" db="EMBL/GenBank/DDBJ databases">
        <authorList>
            <person name="Chiriac C."/>
            <person name="Salcher M."/>
            <person name="Ghai R."/>
            <person name="Kavagutti S V."/>
        </authorList>
    </citation>
    <scope>NUCLEOTIDE SEQUENCE</scope>
</reference>
<organism evidence="1">
    <name type="scientific">freshwater metagenome</name>
    <dbReference type="NCBI Taxonomy" id="449393"/>
    <lineage>
        <taxon>unclassified sequences</taxon>
        <taxon>metagenomes</taxon>
        <taxon>ecological metagenomes</taxon>
    </lineage>
</organism>
<name>A0A6J7C2A5_9ZZZZ</name>
<dbReference type="EMBL" id="CAFBIZ010000237">
    <property type="protein sequence ID" value="CAB4852166.1"/>
    <property type="molecule type" value="Genomic_DNA"/>
</dbReference>
<proteinExistence type="predicted"/>